<evidence type="ECO:0000259" key="1">
    <source>
        <dbReference type="Pfam" id="PF00561"/>
    </source>
</evidence>
<evidence type="ECO:0000313" key="3">
    <source>
        <dbReference type="Proteomes" id="UP000269199"/>
    </source>
</evidence>
<dbReference type="EMBL" id="CP024996">
    <property type="protein sequence ID" value="AYR24613.1"/>
    <property type="molecule type" value="Genomic_DNA"/>
</dbReference>
<evidence type="ECO:0000313" key="2">
    <source>
        <dbReference type="EMBL" id="AYR24613.1"/>
    </source>
</evidence>
<protein>
    <recommendedName>
        <fullName evidence="1">AB hydrolase-1 domain-containing protein</fullName>
    </recommendedName>
</protein>
<dbReference type="PANTHER" id="PTHR43798">
    <property type="entry name" value="MONOACYLGLYCEROL LIPASE"/>
    <property type="match status" value="1"/>
</dbReference>
<dbReference type="PRINTS" id="PR00111">
    <property type="entry name" value="ABHYDROLASE"/>
</dbReference>
<dbReference type="InterPro" id="IPR050266">
    <property type="entry name" value="AB_hydrolase_sf"/>
</dbReference>
<name>A0AAD0U791_9BURK</name>
<feature type="domain" description="AB hydrolase-1" evidence="1">
    <location>
        <begin position="20"/>
        <end position="244"/>
    </location>
</feature>
<dbReference type="RefSeq" id="WP_058895536.1">
    <property type="nucleotide sequence ID" value="NZ_CP024996.1"/>
</dbReference>
<dbReference type="Proteomes" id="UP000269199">
    <property type="component" value="Chromosome"/>
</dbReference>
<dbReference type="Pfam" id="PF00561">
    <property type="entry name" value="Abhydrolase_1"/>
    <property type="match status" value="1"/>
</dbReference>
<dbReference type="SUPFAM" id="SSF53474">
    <property type="entry name" value="alpha/beta-Hydrolases"/>
    <property type="match status" value="1"/>
</dbReference>
<gene>
    <name evidence="2" type="ORF">RC54_12615</name>
</gene>
<dbReference type="AlphaFoldDB" id="A0AAD0U791"/>
<organism evidence="2 3">
    <name type="scientific">Herbaspirillum rubrisubalbicans</name>
    <dbReference type="NCBI Taxonomy" id="80842"/>
    <lineage>
        <taxon>Bacteria</taxon>
        <taxon>Pseudomonadati</taxon>
        <taxon>Pseudomonadota</taxon>
        <taxon>Betaproteobacteria</taxon>
        <taxon>Burkholderiales</taxon>
        <taxon>Oxalobacteraceae</taxon>
        <taxon>Herbaspirillum</taxon>
    </lineage>
</organism>
<dbReference type="InterPro" id="IPR029058">
    <property type="entry name" value="AB_hydrolase_fold"/>
</dbReference>
<proteinExistence type="predicted"/>
<sequence>MDTEIVSLAAESLSNAERHAVVLLHPVCVNRDIWRLQVPVWSQSFRLILVDLPGHGLSKALGGQPTLADFARGLALTLDRTGIGQVSLVGVSLGAMVAQAFALQFPERIRKLVLANAGAVTPEPVMQIWGARQRSYVELGSEQHVRSTIERWFDQDYRERAPLTVNWVESLVRSTSQEGYFEAVDAIKRLDHASRLREISAPTLVIAGEKDAAVSPEICRKLADAIPAARLTILPAGHLSNIEAATEFAEVVGQFLLAD</sequence>
<dbReference type="InterPro" id="IPR000639">
    <property type="entry name" value="Epox_hydrolase-like"/>
</dbReference>
<dbReference type="PRINTS" id="PR00412">
    <property type="entry name" value="EPOXHYDRLASE"/>
</dbReference>
<dbReference type="InterPro" id="IPR000073">
    <property type="entry name" value="AB_hydrolase_1"/>
</dbReference>
<reference evidence="2 3" key="1">
    <citation type="submission" date="2017-11" db="EMBL/GenBank/DDBJ databases">
        <title>Complete genome sequence of Herbaspirillum rubrisubalbicans DSM 11543.</title>
        <authorList>
            <person name="Chen M."/>
            <person name="An Q."/>
        </authorList>
    </citation>
    <scope>NUCLEOTIDE SEQUENCE [LARGE SCALE GENOMIC DNA]</scope>
    <source>
        <strain evidence="2 3">DSM 11543</strain>
    </source>
</reference>
<dbReference type="GO" id="GO:0003824">
    <property type="term" value="F:catalytic activity"/>
    <property type="evidence" value="ECO:0007669"/>
    <property type="project" value="InterPro"/>
</dbReference>
<accession>A0AAD0U791</accession>
<dbReference type="Gene3D" id="3.40.50.1820">
    <property type="entry name" value="alpha/beta hydrolase"/>
    <property type="match status" value="1"/>
</dbReference>